<reference evidence="4" key="2">
    <citation type="submission" date="2020-05" db="UniProtKB">
        <authorList>
            <consortium name="EnsemblMetazoa"/>
        </authorList>
    </citation>
    <scope>IDENTIFICATION</scope>
    <source>
        <strain evidence="4">maculatus3</strain>
    </source>
</reference>
<dbReference type="GO" id="GO:0003714">
    <property type="term" value="F:transcription corepressor activity"/>
    <property type="evidence" value="ECO:0007669"/>
    <property type="project" value="TreeGrafter"/>
</dbReference>
<name>A0A182SI52_9DIPT</name>
<dbReference type="AlphaFoldDB" id="A0A182SI52"/>
<dbReference type="VEuPathDB" id="VectorBase:AMAM007280"/>
<dbReference type="PANTHER" id="PTHR13213:SF2">
    <property type="entry name" value="MYB-BINDING PROTEIN 1A"/>
    <property type="match status" value="1"/>
</dbReference>
<reference evidence="5" key="1">
    <citation type="submission" date="2013-09" db="EMBL/GenBank/DDBJ databases">
        <title>The Genome Sequence of Anopheles maculatus species B.</title>
        <authorList>
            <consortium name="The Broad Institute Genomics Platform"/>
            <person name="Neafsey D.E."/>
            <person name="Besansky N."/>
            <person name="Howell P."/>
            <person name="Walton C."/>
            <person name="Young S.K."/>
            <person name="Zeng Q."/>
            <person name="Gargeya S."/>
            <person name="Fitzgerald M."/>
            <person name="Haas B."/>
            <person name="Abouelleil A."/>
            <person name="Allen A.W."/>
            <person name="Alvarado L."/>
            <person name="Arachchi H.M."/>
            <person name="Berlin A.M."/>
            <person name="Chapman S.B."/>
            <person name="Gainer-Dewar J."/>
            <person name="Goldberg J."/>
            <person name="Griggs A."/>
            <person name="Gujja S."/>
            <person name="Hansen M."/>
            <person name="Howarth C."/>
            <person name="Imamovic A."/>
            <person name="Ireland A."/>
            <person name="Larimer J."/>
            <person name="McCowan C."/>
            <person name="Murphy C."/>
            <person name="Pearson M."/>
            <person name="Poon T.W."/>
            <person name="Priest M."/>
            <person name="Roberts A."/>
            <person name="Saif S."/>
            <person name="Shea T."/>
            <person name="Sisk P."/>
            <person name="Sykes S."/>
            <person name="Wortman J."/>
            <person name="Nusbaum C."/>
            <person name="Birren B."/>
        </authorList>
    </citation>
    <scope>NUCLEOTIDE SEQUENCE [LARGE SCALE GENOMIC DNA]</scope>
    <source>
        <strain evidence="5">maculatus3</strain>
    </source>
</reference>
<evidence type="ECO:0000256" key="3">
    <source>
        <dbReference type="SAM" id="MobiDB-lite"/>
    </source>
</evidence>
<proteinExistence type="predicted"/>
<evidence type="ECO:0000313" key="4">
    <source>
        <dbReference type="EnsemblMetazoa" id="AMAM007280-PA"/>
    </source>
</evidence>
<dbReference type="GO" id="GO:0005730">
    <property type="term" value="C:nucleolus"/>
    <property type="evidence" value="ECO:0007669"/>
    <property type="project" value="InterPro"/>
</dbReference>
<dbReference type="InterPro" id="IPR007015">
    <property type="entry name" value="DNA_pol_V/MYBBP1A"/>
</dbReference>
<evidence type="ECO:0000313" key="5">
    <source>
        <dbReference type="Proteomes" id="UP000075901"/>
    </source>
</evidence>
<accession>A0A182SI52</accession>
<evidence type="ECO:0008006" key="6">
    <source>
        <dbReference type="Google" id="ProtNLM"/>
    </source>
</evidence>
<evidence type="ECO:0000256" key="2">
    <source>
        <dbReference type="ARBA" id="ARBA00023242"/>
    </source>
</evidence>
<protein>
    <recommendedName>
        <fullName evidence="6">HEAT repeat-containing protein 1</fullName>
    </recommendedName>
</protein>
<dbReference type="Pfam" id="PF04931">
    <property type="entry name" value="DNA_pol_phi"/>
    <property type="match status" value="1"/>
</dbReference>
<dbReference type="GO" id="GO:0043565">
    <property type="term" value="F:sequence-specific DNA binding"/>
    <property type="evidence" value="ECO:0007669"/>
    <property type="project" value="TreeGrafter"/>
</dbReference>
<dbReference type="PANTHER" id="PTHR13213">
    <property type="entry name" value="MYB-BINDING PROTEIN 1A FAMILY MEMBER"/>
    <property type="match status" value="1"/>
</dbReference>
<sequence>MECPAVTELLGLIKSELTDSEQAEKEDEKQKIHLELRIGKILVCGAIIKSGLIDSATEQELQSVLKTLKKNMHEMLTPLVYAFLNELVNRLDAATFSKVFWPVFEAVLNVPKESHTIDSVFFLLQLSTGRHKKLINSKYFERNFGVPKLLHEDNFDFLAKLLFGVGTTIGINHPFYECLLEQLSKKNAMVPFWCNSIVPVLEQETEDKPKHRNLIVLRMAISMLGRMEDYTLVPEVLHPTFVKFLVNDLKNRSKYSEDVRNLYQEVCTALLACYPKMQDEGARLATFRRLMNAPGSVLIDKYANCKLLQNLLVLLSADSLRTVANELQTFILDETTGTSAERSYAAQVLQRILSLRQLTPATNGTTNDKEHVEKWHQEL</sequence>
<feature type="compositionally biased region" description="Basic and acidic residues" evidence="3">
    <location>
        <begin position="367"/>
        <end position="379"/>
    </location>
</feature>
<dbReference type="EnsemblMetazoa" id="AMAM007280-RA">
    <property type="protein sequence ID" value="AMAM007280-PA"/>
    <property type="gene ID" value="AMAM007280"/>
</dbReference>
<dbReference type="GO" id="GO:0003723">
    <property type="term" value="F:RNA binding"/>
    <property type="evidence" value="ECO:0007669"/>
    <property type="project" value="TreeGrafter"/>
</dbReference>
<keyword evidence="5" id="KW-1185">Reference proteome</keyword>
<feature type="region of interest" description="Disordered" evidence="3">
    <location>
        <begin position="360"/>
        <end position="379"/>
    </location>
</feature>
<organism evidence="4 5">
    <name type="scientific">Anopheles maculatus</name>
    <dbReference type="NCBI Taxonomy" id="74869"/>
    <lineage>
        <taxon>Eukaryota</taxon>
        <taxon>Metazoa</taxon>
        <taxon>Ecdysozoa</taxon>
        <taxon>Arthropoda</taxon>
        <taxon>Hexapoda</taxon>
        <taxon>Insecta</taxon>
        <taxon>Pterygota</taxon>
        <taxon>Neoptera</taxon>
        <taxon>Endopterygota</taxon>
        <taxon>Diptera</taxon>
        <taxon>Nematocera</taxon>
        <taxon>Culicoidea</taxon>
        <taxon>Culicidae</taxon>
        <taxon>Anophelinae</taxon>
        <taxon>Anopheles</taxon>
        <taxon>Anopheles maculatus group</taxon>
    </lineage>
</organism>
<dbReference type="Proteomes" id="UP000075901">
    <property type="component" value="Unassembled WGS sequence"/>
</dbReference>
<keyword evidence="2" id="KW-0539">Nucleus</keyword>
<comment type="subcellular location">
    <subcellularLocation>
        <location evidence="1">Nucleus</location>
    </subcellularLocation>
</comment>
<evidence type="ECO:0000256" key="1">
    <source>
        <dbReference type="ARBA" id="ARBA00004123"/>
    </source>
</evidence>